<comment type="caution">
    <text evidence="2">The sequence shown here is derived from an EMBL/GenBank/DDBJ whole genome shotgun (WGS) entry which is preliminary data.</text>
</comment>
<dbReference type="Gene3D" id="3.40.640.10">
    <property type="entry name" value="Type I PLP-dependent aspartate aminotransferase-like (Major domain)"/>
    <property type="match status" value="1"/>
</dbReference>
<evidence type="ECO:0000259" key="1">
    <source>
        <dbReference type="Pfam" id="PF00266"/>
    </source>
</evidence>
<dbReference type="InterPro" id="IPR015424">
    <property type="entry name" value="PyrdxlP-dep_Trfase"/>
</dbReference>
<dbReference type="Pfam" id="PF00266">
    <property type="entry name" value="Aminotran_5"/>
    <property type="match status" value="1"/>
</dbReference>
<feature type="domain" description="Aminotransferase class V" evidence="1">
    <location>
        <begin position="2"/>
        <end position="370"/>
    </location>
</feature>
<dbReference type="EMBL" id="JACOPP010000044">
    <property type="protein sequence ID" value="MBC5735180.1"/>
    <property type="molecule type" value="Genomic_DNA"/>
</dbReference>
<evidence type="ECO:0000313" key="2">
    <source>
        <dbReference type="EMBL" id="MBC5735180.1"/>
    </source>
</evidence>
<proteinExistence type="predicted"/>
<dbReference type="InterPro" id="IPR015421">
    <property type="entry name" value="PyrdxlP-dep_Trfase_major"/>
</dbReference>
<dbReference type="Gene3D" id="3.90.1150.10">
    <property type="entry name" value="Aspartate Aminotransferase, domain 1"/>
    <property type="match status" value="1"/>
</dbReference>
<dbReference type="InterPro" id="IPR015422">
    <property type="entry name" value="PyrdxlP-dep_Trfase_small"/>
</dbReference>
<name>A0A8J6JJ44_9FIRM</name>
<protein>
    <submittedName>
        <fullName evidence="2">Aminotransferase class V-fold PLP-dependent enzyme</fullName>
    </submittedName>
</protein>
<reference evidence="2" key="1">
    <citation type="submission" date="2020-08" db="EMBL/GenBank/DDBJ databases">
        <title>Genome public.</title>
        <authorList>
            <person name="Liu C."/>
            <person name="Sun Q."/>
        </authorList>
    </citation>
    <scope>NUCLEOTIDE SEQUENCE</scope>
    <source>
        <strain evidence="2">NSJ-51</strain>
    </source>
</reference>
<keyword evidence="2" id="KW-0808">Transferase</keyword>
<dbReference type="PANTHER" id="PTHR43586">
    <property type="entry name" value="CYSTEINE DESULFURASE"/>
    <property type="match status" value="1"/>
</dbReference>
<dbReference type="RefSeq" id="WP_186908955.1">
    <property type="nucleotide sequence ID" value="NZ_JACOPP010000044.1"/>
</dbReference>
<sequence>MIYLDNAATTFPKPERVYNALEAANRKLSFNAGRGSYKAARDASAVIDDTKNQLLSLLHATGYADVVFTPSVTHALNQVLNGLDLTRDSVIYVSPYEHNAVARTVHQLSVNSGASVEMLPLTDDLQIDLEKAKYQFSINTPSVVILNALSNVTGYILPVTELFLMAKECGATTVLDAAQATGLIDLDMPTLNADILCFAGHKTLMGPFGIGGFLIKHGITLKKVLTGGTGSASLTLDMPEEAPGRYEASSTNVVAIAGLNASLKGLDIDDHRETVRELTEYLLEALNNIPSVNLMGAFDTDKTLGIVSFVVEGYESDEIGTILDDEYDIAVRTGYHCAPYIHDYLGDKPYHGTIRIGIGQFNTKEDIDALISAIESL</sequence>
<gene>
    <name evidence="2" type="ORF">H8S57_15860</name>
</gene>
<keyword evidence="2" id="KW-0032">Aminotransferase</keyword>
<organism evidence="2 3">
    <name type="scientific">Lawsonibacter hominis</name>
    <dbReference type="NCBI Taxonomy" id="2763053"/>
    <lineage>
        <taxon>Bacteria</taxon>
        <taxon>Bacillati</taxon>
        <taxon>Bacillota</taxon>
        <taxon>Clostridia</taxon>
        <taxon>Eubacteriales</taxon>
        <taxon>Oscillospiraceae</taxon>
        <taxon>Lawsonibacter</taxon>
    </lineage>
</organism>
<keyword evidence="3" id="KW-1185">Reference proteome</keyword>
<dbReference type="InterPro" id="IPR000192">
    <property type="entry name" value="Aminotrans_V_dom"/>
</dbReference>
<dbReference type="PANTHER" id="PTHR43586:SF4">
    <property type="entry name" value="ISOPENICILLIN N EPIMERASE"/>
    <property type="match status" value="1"/>
</dbReference>
<dbReference type="GO" id="GO:0008483">
    <property type="term" value="F:transaminase activity"/>
    <property type="evidence" value="ECO:0007669"/>
    <property type="project" value="UniProtKB-KW"/>
</dbReference>
<dbReference type="AlphaFoldDB" id="A0A8J6JJ44"/>
<accession>A0A8J6JJ44</accession>
<evidence type="ECO:0000313" key="3">
    <source>
        <dbReference type="Proteomes" id="UP000661435"/>
    </source>
</evidence>
<dbReference type="SUPFAM" id="SSF53383">
    <property type="entry name" value="PLP-dependent transferases"/>
    <property type="match status" value="1"/>
</dbReference>
<dbReference type="Proteomes" id="UP000661435">
    <property type="component" value="Unassembled WGS sequence"/>
</dbReference>